<dbReference type="OrthoDB" id="10455887at2759"/>
<evidence type="ECO:0000313" key="3">
    <source>
        <dbReference type="EMBL" id="CEL03881.1"/>
    </source>
</evidence>
<keyword evidence="1" id="KW-0175">Coiled coil</keyword>
<dbReference type="EMBL" id="CDMC01000004">
    <property type="protein sequence ID" value="CEL03881.1"/>
    <property type="molecule type" value="Genomic_DNA"/>
</dbReference>
<feature type="compositionally biased region" description="Polar residues" evidence="2">
    <location>
        <begin position="72"/>
        <end position="101"/>
    </location>
</feature>
<organism evidence="3 4">
    <name type="scientific">Aspergillus calidoustus</name>
    <dbReference type="NCBI Taxonomy" id="454130"/>
    <lineage>
        <taxon>Eukaryota</taxon>
        <taxon>Fungi</taxon>
        <taxon>Dikarya</taxon>
        <taxon>Ascomycota</taxon>
        <taxon>Pezizomycotina</taxon>
        <taxon>Eurotiomycetes</taxon>
        <taxon>Eurotiomycetidae</taxon>
        <taxon>Eurotiales</taxon>
        <taxon>Aspergillaceae</taxon>
        <taxon>Aspergillus</taxon>
        <taxon>Aspergillus subgen. Nidulantes</taxon>
    </lineage>
</organism>
<proteinExistence type="predicted"/>
<feature type="coiled-coil region" evidence="1">
    <location>
        <begin position="206"/>
        <end position="247"/>
    </location>
</feature>
<evidence type="ECO:0000256" key="1">
    <source>
        <dbReference type="SAM" id="Coils"/>
    </source>
</evidence>
<dbReference type="Proteomes" id="UP000054771">
    <property type="component" value="Unassembled WGS sequence"/>
</dbReference>
<protein>
    <submittedName>
        <fullName evidence="3">Uncharacterized protein</fullName>
    </submittedName>
</protein>
<reference evidence="4" key="1">
    <citation type="journal article" date="2016" name="Genome Announc.">
        <title>Draft genome sequences of fungus Aspergillus calidoustus.</title>
        <authorList>
            <person name="Horn F."/>
            <person name="Linde J."/>
            <person name="Mattern D.J."/>
            <person name="Walther G."/>
            <person name="Guthke R."/>
            <person name="Scherlach K."/>
            <person name="Martin K."/>
            <person name="Brakhage A.A."/>
            <person name="Petzke L."/>
            <person name="Valiante V."/>
        </authorList>
    </citation>
    <scope>NUCLEOTIDE SEQUENCE [LARGE SCALE GENOMIC DNA]</scope>
    <source>
        <strain evidence="4">SF006504</strain>
    </source>
</reference>
<keyword evidence="4" id="KW-1185">Reference proteome</keyword>
<evidence type="ECO:0000256" key="2">
    <source>
        <dbReference type="SAM" id="MobiDB-lite"/>
    </source>
</evidence>
<feature type="compositionally biased region" description="Polar residues" evidence="2">
    <location>
        <begin position="142"/>
        <end position="151"/>
    </location>
</feature>
<evidence type="ECO:0000313" key="4">
    <source>
        <dbReference type="Proteomes" id="UP000054771"/>
    </source>
</evidence>
<sequence length="306" mass="33726">MQVRKLDEASVLSPTIGRGTLQYRTILHKPPETDGDIETSSTATGTAERPTRSPLKRQTGTNANYRLRTHAVETSQPSPSARKATNTSVQKRKSVTGTTFEGSPIGRRARGPGKSSSNAAKGSHRTVLWSSSPGPPLSPASTNTRHPSRTSIHPDEPKSHFVPLDAPFQSSARAGFPAEGQNYRELYTPAPDPNKENIGETLERIRSSEVDKHAQLQDEIQALQHQQSAITDRIARLEGQAAQARRNSGRAERFLERPEKLLRLDRSSLYKWVRAMDIPEPRNSSLRQSNGGNECADENRVIVLSD</sequence>
<dbReference type="AlphaFoldDB" id="A0A0U5C6I0"/>
<gene>
    <name evidence="3" type="ORF">ASPCAL05019</name>
</gene>
<accession>A0A0U5C6I0</accession>
<feature type="region of interest" description="Disordered" evidence="2">
    <location>
        <begin position="28"/>
        <end position="164"/>
    </location>
</feature>
<name>A0A0U5C6I0_ASPCI</name>